<feature type="chain" id="PRO_5013033061" description="PepSY domain-containing protein" evidence="2">
    <location>
        <begin position="29"/>
        <end position="124"/>
    </location>
</feature>
<keyword evidence="2" id="KW-0732">Signal</keyword>
<evidence type="ECO:0000259" key="3">
    <source>
        <dbReference type="Pfam" id="PF03413"/>
    </source>
</evidence>
<dbReference type="RefSeq" id="WP_088486308.1">
    <property type="nucleotide sequence ID" value="NZ_NISI01000022.1"/>
</dbReference>
<dbReference type="EMBL" id="NISI01000022">
    <property type="protein sequence ID" value="OWQ98134.1"/>
    <property type="molecule type" value="Genomic_DNA"/>
</dbReference>
<dbReference type="Proteomes" id="UP000197446">
    <property type="component" value="Unassembled WGS sequence"/>
</dbReference>
<dbReference type="Gene3D" id="3.10.450.40">
    <property type="match status" value="1"/>
</dbReference>
<keyword evidence="5" id="KW-1185">Reference proteome</keyword>
<organism evidence="4 5">
    <name type="scientific">Roseateles puraquae</name>
    <dbReference type="NCBI Taxonomy" id="431059"/>
    <lineage>
        <taxon>Bacteria</taxon>
        <taxon>Pseudomonadati</taxon>
        <taxon>Pseudomonadota</taxon>
        <taxon>Betaproteobacteria</taxon>
        <taxon>Burkholderiales</taxon>
        <taxon>Sphaerotilaceae</taxon>
        <taxon>Roseateles</taxon>
    </lineage>
</organism>
<reference evidence="4 5" key="1">
    <citation type="journal article" date="2007" name="Int. J. Syst. Evol. Microbiol.">
        <title>Description of Pelomonas aquatica sp. nov. and Pelomonas puraquae sp. nov., isolated from industrial and haemodialysis water.</title>
        <authorList>
            <person name="Gomila M."/>
            <person name="Bowien B."/>
            <person name="Falsen E."/>
            <person name="Moore E.R."/>
            <person name="Lalucat J."/>
        </authorList>
    </citation>
    <scope>NUCLEOTIDE SEQUENCE [LARGE SCALE GENOMIC DNA]</scope>
    <source>
        <strain evidence="4 5">CCUG 52769</strain>
    </source>
</reference>
<feature type="domain" description="PepSY" evidence="3">
    <location>
        <begin position="47"/>
        <end position="104"/>
    </location>
</feature>
<feature type="signal peptide" evidence="2">
    <location>
        <begin position="1"/>
        <end position="28"/>
    </location>
</feature>
<evidence type="ECO:0000256" key="1">
    <source>
        <dbReference type="SAM" id="MobiDB-lite"/>
    </source>
</evidence>
<accession>A0A254MZB6</accession>
<evidence type="ECO:0000313" key="5">
    <source>
        <dbReference type="Proteomes" id="UP000197446"/>
    </source>
</evidence>
<evidence type="ECO:0000313" key="4">
    <source>
        <dbReference type="EMBL" id="OWQ98134.1"/>
    </source>
</evidence>
<evidence type="ECO:0000256" key="2">
    <source>
        <dbReference type="SAM" id="SignalP"/>
    </source>
</evidence>
<comment type="caution">
    <text evidence="4">The sequence shown here is derived from an EMBL/GenBank/DDBJ whole genome shotgun (WGS) entry which is preliminary data.</text>
</comment>
<dbReference type="OrthoDB" id="8527445at2"/>
<dbReference type="Pfam" id="PF03413">
    <property type="entry name" value="PepSY"/>
    <property type="match status" value="1"/>
</dbReference>
<protein>
    <recommendedName>
        <fullName evidence="3">PepSY domain-containing protein</fullName>
    </recommendedName>
</protein>
<name>A0A254MZB6_9BURK</name>
<dbReference type="AlphaFoldDB" id="A0A254MZB6"/>
<feature type="region of interest" description="Disordered" evidence="1">
    <location>
        <begin position="103"/>
        <end position="124"/>
    </location>
</feature>
<proteinExistence type="predicted"/>
<gene>
    <name evidence="4" type="ORF">CDO81_26655</name>
</gene>
<dbReference type="InterPro" id="IPR025711">
    <property type="entry name" value="PepSY"/>
</dbReference>
<sequence length="124" mass="13633">MKATFRTVVLPCVFALCLGAGLMSAAHADDRSDHDRARAALKAGEVLPLQDVLEKVQRSHPGELLEVELEREDGRWVYELKLLQSGGRLLRLDVDAKTAAVLRSRQRPAPEAKTPAASAPERRP</sequence>